<dbReference type="OrthoDB" id="9970216at2"/>
<keyword evidence="2" id="KW-1185">Reference proteome</keyword>
<evidence type="ECO:0000313" key="1">
    <source>
        <dbReference type="EMBL" id="MXQ65686.1"/>
    </source>
</evidence>
<dbReference type="AlphaFoldDB" id="A0A6I4WCW0"/>
<gene>
    <name evidence="1" type="ORF">GQ466_16785</name>
</gene>
<organism evidence="1 2">
    <name type="scientific">Actinomadura rayongensis</name>
    <dbReference type="NCBI Taxonomy" id="1429076"/>
    <lineage>
        <taxon>Bacteria</taxon>
        <taxon>Bacillati</taxon>
        <taxon>Actinomycetota</taxon>
        <taxon>Actinomycetes</taxon>
        <taxon>Streptosporangiales</taxon>
        <taxon>Thermomonosporaceae</taxon>
        <taxon>Actinomadura</taxon>
    </lineage>
</organism>
<accession>A0A6I4WCW0</accession>
<sequence length="56" mass="6811">MFDDLIRGLQNYFDSERLAHLGMHALQHFIKETMPHLWGWAKDNLPDILDQIREWF</sequence>
<comment type="caution">
    <text evidence="1">The sequence shown here is derived from an EMBL/GenBank/DDBJ whole genome shotgun (WGS) entry which is preliminary data.</text>
</comment>
<name>A0A6I4WCW0_9ACTN</name>
<reference evidence="1 2" key="1">
    <citation type="submission" date="2019-12" db="EMBL/GenBank/DDBJ databases">
        <title>Nocardia macrotermitis sp. nov. and Nocardia aurantia sp. nov., isolated from the gut of the fungus growing-termite Macrotermes natalensis.</title>
        <authorList>
            <person name="Christine B."/>
            <person name="Rene B."/>
        </authorList>
    </citation>
    <scope>NUCLEOTIDE SEQUENCE [LARGE SCALE GENOMIC DNA]</scope>
    <source>
        <strain evidence="1 2">DSM 102126</strain>
    </source>
</reference>
<dbReference type="EMBL" id="WUTW01000002">
    <property type="protein sequence ID" value="MXQ65686.1"/>
    <property type="molecule type" value="Genomic_DNA"/>
</dbReference>
<protein>
    <submittedName>
        <fullName evidence="1">Uncharacterized protein</fullName>
    </submittedName>
</protein>
<dbReference type="Proteomes" id="UP000431901">
    <property type="component" value="Unassembled WGS sequence"/>
</dbReference>
<dbReference type="RefSeq" id="WP_161103747.1">
    <property type="nucleotide sequence ID" value="NZ_JBHLYI010000006.1"/>
</dbReference>
<evidence type="ECO:0000313" key="2">
    <source>
        <dbReference type="Proteomes" id="UP000431901"/>
    </source>
</evidence>
<proteinExistence type="predicted"/>